<evidence type="ECO:0008006" key="5">
    <source>
        <dbReference type="Google" id="ProtNLM"/>
    </source>
</evidence>
<dbReference type="Gene3D" id="1.20.141.10">
    <property type="entry name" value="Chitosanase, subunit A, domain 1"/>
    <property type="match status" value="1"/>
</dbReference>
<gene>
    <name evidence="3" type="ORF">E0L16_13040</name>
</gene>
<dbReference type="Pfam" id="PF05838">
    <property type="entry name" value="Glyco_hydro_108"/>
    <property type="match status" value="1"/>
</dbReference>
<organism evidence="3 4">
    <name type="scientific">Enterobacter quasihormaechei</name>
    <dbReference type="NCBI Taxonomy" id="2529382"/>
    <lineage>
        <taxon>Bacteria</taxon>
        <taxon>Pseudomonadati</taxon>
        <taxon>Pseudomonadota</taxon>
        <taxon>Gammaproteobacteria</taxon>
        <taxon>Enterobacterales</taxon>
        <taxon>Enterobacteriaceae</taxon>
        <taxon>Enterobacter</taxon>
    </lineage>
</organism>
<dbReference type="Proteomes" id="UP000291623">
    <property type="component" value="Unassembled WGS sequence"/>
</dbReference>
<evidence type="ECO:0000313" key="4">
    <source>
        <dbReference type="Proteomes" id="UP000291623"/>
    </source>
</evidence>
<proteinExistence type="predicted"/>
<dbReference type="EMBL" id="SJON01000009">
    <property type="protein sequence ID" value="TCB86087.1"/>
    <property type="molecule type" value="Genomic_DNA"/>
</dbReference>
<sequence>MTKDEIINGLLEREAGYVNHPSDKGGPTNWGITAKTALAHGYSDVRSLTKEQARAIYEADYWYGPRFDQVAELSPKIADELCDTGANMGPSVASKFFQRWLSALNLRGKLYPDLDPDGRIGPRTITALKALLRHRGKDGETVVLRGLNSSQGARYLELAEAREANEDFIFGWMLNRVEIPCK</sequence>
<dbReference type="GeneID" id="92385706"/>
<dbReference type="CDD" id="cd13926">
    <property type="entry name" value="N-acetylmuramidase_GH108"/>
    <property type="match status" value="1"/>
</dbReference>
<reference evidence="3 4" key="1">
    <citation type="submission" date="2019-02" db="EMBL/GenBank/DDBJ databases">
        <title>The draft genome of Enterobacter spp. strains.</title>
        <authorList>
            <person name="Wang C."/>
            <person name="Feng Y."/>
            <person name="Zong Z."/>
        </authorList>
    </citation>
    <scope>NUCLEOTIDE SEQUENCE [LARGE SCALE GENOMIC DNA]</scope>
    <source>
        <strain evidence="3 4">WCHEQ120003</strain>
    </source>
</reference>
<dbReference type="AlphaFoldDB" id="A0AAE8QVQ6"/>
<dbReference type="RefSeq" id="WP_131637087.1">
    <property type="nucleotide sequence ID" value="NZ_SJON01000009.1"/>
</dbReference>
<comment type="caution">
    <text evidence="3">The sequence shown here is derived from an EMBL/GenBank/DDBJ whole genome shotgun (WGS) entry which is preliminary data.</text>
</comment>
<feature type="domain" description="TtsA-like Glycoside hydrolase family 108" evidence="1">
    <location>
        <begin position="10"/>
        <end position="89"/>
    </location>
</feature>
<evidence type="ECO:0000259" key="1">
    <source>
        <dbReference type="Pfam" id="PF05838"/>
    </source>
</evidence>
<evidence type="ECO:0000313" key="3">
    <source>
        <dbReference type="EMBL" id="TCB86087.1"/>
    </source>
</evidence>
<feature type="domain" description="Peptidoglycan binding" evidence="2">
    <location>
        <begin position="93"/>
        <end position="177"/>
    </location>
</feature>
<dbReference type="InterPro" id="IPR008565">
    <property type="entry name" value="TtsA-like_GH18_dom"/>
</dbReference>
<dbReference type="Pfam" id="PF09374">
    <property type="entry name" value="PG_binding_3"/>
    <property type="match status" value="1"/>
</dbReference>
<accession>A0AAE8QVQ6</accession>
<protein>
    <recommendedName>
        <fullName evidence="5">Glycoside hydrolase family 108 protein</fullName>
    </recommendedName>
</protein>
<dbReference type="SUPFAM" id="SSF53955">
    <property type="entry name" value="Lysozyme-like"/>
    <property type="match status" value="1"/>
</dbReference>
<evidence type="ECO:0000259" key="2">
    <source>
        <dbReference type="Pfam" id="PF09374"/>
    </source>
</evidence>
<dbReference type="InterPro" id="IPR018537">
    <property type="entry name" value="Peptidoglycan-bd_3"/>
</dbReference>
<name>A0AAE8QVQ6_9ENTR</name>
<dbReference type="InterPro" id="IPR023346">
    <property type="entry name" value="Lysozyme-like_dom_sf"/>
</dbReference>